<dbReference type="Proteomes" id="UP000050898">
    <property type="component" value="Unassembled WGS sequence"/>
</dbReference>
<gene>
    <name evidence="2" type="ORF">FD00_GL002018</name>
</gene>
<feature type="region of interest" description="Disordered" evidence="1">
    <location>
        <begin position="71"/>
        <end position="97"/>
    </location>
</feature>
<dbReference type="EMBL" id="AYYH01000006">
    <property type="protein sequence ID" value="KRN10776.1"/>
    <property type="molecule type" value="Genomic_DNA"/>
</dbReference>
<protein>
    <submittedName>
        <fullName evidence="2">Uncharacterized protein</fullName>
    </submittedName>
</protein>
<reference evidence="2 3" key="1">
    <citation type="journal article" date="2015" name="Genome Announc.">
        <title>Expanding the biotechnology potential of lactobacilli through comparative genomics of 213 strains and associated genera.</title>
        <authorList>
            <person name="Sun Z."/>
            <person name="Harris H.M."/>
            <person name="McCann A."/>
            <person name="Guo C."/>
            <person name="Argimon S."/>
            <person name="Zhang W."/>
            <person name="Yang X."/>
            <person name="Jeffery I.B."/>
            <person name="Cooney J.C."/>
            <person name="Kagawa T.F."/>
            <person name="Liu W."/>
            <person name="Song Y."/>
            <person name="Salvetti E."/>
            <person name="Wrobel A."/>
            <person name="Rasinkangas P."/>
            <person name="Parkhill J."/>
            <person name="Rea M.C."/>
            <person name="O'Sullivan O."/>
            <person name="Ritari J."/>
            <person name="Douillard F.P."/>
            <person name="Paul Ross R."/>
            <person name="Yang R."/>
            <person name="Briner A.E."/>
            <person name="Felis G.E."/>
            <person name="de Vos W.M."/>
            <person name="Barrangou R."/>
            <person name="Klaenhammer T.R."/>
            <person name="Caufield P.W."/>
            <person name="Cui Y."/>
            <person name="Zhang H."/>
            <person name="O'Toole P.W."/>
        </authorList>
    </citation>
    <scope>NUCLEOTIDE SEQUENCE [LARGE SCALE GENOMIC DNA]</scope>
    <source>
        <strain evidence="2 3">DSM 20444</strain>
    </source>
</reference>
<feature type="compositionally biased region" description="Polar residues" evidence="1">
    <location>
        <begin position="71"/>
        <end position="90"/>
    </location>
</feature>
<proteinExistence type="predicted"/>
<evidence type="ECO:0000256" key="1">
    <source>
        <dbReference type="SAM" id="MobiDB-lite"/>
    </source>
</evidence>
<name>A0A0R2E394_9LACO</name>
<keyword evidence="3" id="KW-1185">Reference proteome</keyword>
<accession>A0A0R2E394</accession>
<evidence type="ECO:0000313" key="3">
    <source>
        <dbReference type="Proteomes" id="UP000050898"/>
    </source>
</evidence>
<dbReference type="AlphaFoldDB" id="A0A0R2E394"/>
<comment type="caution">
    <text evidence="2">The sequence shown here is derived from an EMBL/GenBank/DDBJ whole genome shotgun (WGS) entry which is preliminary data.</text>
</comment>
<dbReference type="PATRIC" id="fig|1046596.6.peg.2117"/>
<sequence length="177" mass="20461">MDKLFSKENISGLRMVYGTNDENEILKRIMQEQESKIQQVLNRNIFVPIGATCERYDSYVERQKKIMEQMNMGQEQSVQGNQETADSSNIDIKDETRDNKEEHFVLSDQESELLNNIAQSIFELSSKGILIEKIMVSDKLSHEAVLNLSNQYRKPIVKGKLALNEFKIIEKENTEAE</sequence>
<evidence type="ECO:0000313" key="2">
    <source>
        <dbReference type="EMBL" id="KRN10776.1"/>
    </source>
</evidence>
<organism evidence="2 3">
    <name type="scientific">Liquorilactobacillus mali KCTC 3596 = DSM 20444</name>
    <dbReference type="NCBI Taxonomy" id="1046596"/>
    <lineage>
        <taxon>Bacteria</taxon>
        <taxon>Bacillati</taxon>
        <taxon>Bacillota</taxon>
        <taxon>Bacilli</taxon>
        <taxon>Lactobacillales</taxon>
        <taxon>Lactobacillaceae</taxon>
        <taxon>Liquorilactobacillus</taxon>
    </lineage>
</organism>